<dbReference type="EMBL" id="UHIA01000004">
    <property type="protein sequence ID" value="SUO96683.1"/>
    <property type="molecule type" value="Genomic_DNA"/>
</dbReference>
<dbReference type="InterPro" id="IPR002178">
    <property type="entry name" value="PTS_EIIA_type-2_dom"/>
</dbReference>
<dbReference type="CDD" id="cd05569">
    <property type="entry name" value="PTS_IIB_fructose"/>
    <property type="match status" value="1"/>
</dbReference>
<dbReference type="GO" id="GO:0016301">
    <property type="term" value="F:kinase activity"/>
    <property type="evidence" value="ECO:0007669"/>
    <property type="project" value="UniProtKB-KW"/>
</dbReference>
<dbReference type="GO" id="GO:0090563">
    <property type="term" value="F:protein-phosphocysteine-sugar phosphotransferase activity"/>
    <property type="evidence" value="ECO:0007669"/>
    <property type="project" value="TreeGrafter"/>
</dbReference>
<feature type="transmembrane region" description="Helical" evidence="14">
    <location>
        <begin position="292"/>
        <end position="315"/>
    </location>
</feature>
<organism evidence="18 19">
    <name type="scientific">Suttonella indologenes</name>
    <dbReference type="NCBI Taxonomy" id="13276"/>
    <lineage>
        <taxon>Bacteria</taxon>
        <taxon>Pseudomonadati</taxon>
        <taxon>Pseudomonadota</taxon>
        <taxon>Gammaproteobacteria</taxon>
        <taxon>Cardiobacteriales</taxon>
        <taxon>Cardiobacteriaceae</taxon>
        <taxon>Suttonella</taxon>
    </lineage>
</organism>
<dbReference type="InterPro" id="IPR050864">
    <property type="entry name" value="Bacterial_PTS_Sugar_Transport"/>
</dbReference>
<feature type="domain" description="PTS EIIA type-2" evidence="15">
    <location>
        <begin position="1"/>
        <end position="141"/>
    </location>
</feature>
<dbReference type="InterPro" id="IPR006327">
    <property type="entry name" value="PTS_IIC_fruc"/>
</dbReference>
<dbReference type="PROSITE" id="PS51094">
    <property type="entry name" value="PTS_EIIA_TYPE_2"/>
    <property type="match status" value="1"/>
</dbReference>
<evidence type="ECO:0000256" key="13">
    <source>
        <dbReference type="ARBA" id="ARBA00023136"/>
    </source>
</evidence>
<keyword evidence="19" id="KW-1185">Reference proteome</keyword>
<dbReference type="SUPFAM" id="SSF52794">
    <property type="entry name" value="PTS system IIB component-like"/>
    <property type="match status" value="1"/>
</dbReference>
<protein>
    <recommendedName>
        <fullName evidence="3">protein-N(pi)-phosphohistidine--D-fructose phosphotransferase</fullName>
        <ecNumber evidence="3">2.7.1.202</ecNumber>
    </recommendedName>
</protein>
<dbReference type="PANTHER" id="PTHR30505:SF0">
    <property type="entry name" value="FRUCTOSE-LIKE PTS SYSTEM EIIBC COMPONENT-RELATED"/>
    <property type="match status" value="1"/>
</dbReference>
<feature type="domain" description="PTS EIIB type-2" evidence="16">
    <location>
        <begin position="163"/>
        <end position="258"/>
    </location>
</feature>
<dbReference type="NCBIfam" id="TIGR00829">
    <property type="entry name" value="FRU"/>
    <property type="match status" value="1"/>
</dbReference>
<dbReference type="SUPFAM" id="SSF55804">
    <property type="entry name" value="Phoshotransferase/anion transport protein"/>
    <property type="match status" value="1"/>
</dbReference>
<dbReference type="CDD" id="cd00211">
    <property type="entry name" value="PTS_IIA_fru"/>
    <property type="match status" value="1"/>
</dbReference>
<dbReference type="GO" id="GO:0005351">
    <property type="term" value="F:carbohydrate:proton symporter activity"/>
    <property type="evidence" value="ECO:0007669"/>
    <property type="project" value="InterPro"/>
</dbReference>
<proteinExistence type="predicted"/>
<dbReference type="Pfam" id="PF02378">
    <property type="entry name" value="PTS_EIIC"/>
    <property type="match status" value="1"/>
</dbReference>
<comment type="subcellular location">
    <subcellularLocation>
        <location evidence="2">Cell inner membrane</location>
        <topology evidence="2">Multi-pass membrane protein</topology>
    </subcellularLocation>
</comment>
<dbReference type="PANTHER" id="PTHR30505">
    <property type="entry name" value="FRUCTOSE-LIKE PERMEASE"/>
    <property type="match status" value="1"/>
</dbReference>
<evidence type="ECO:0000256" key="8">
    <source>
        <dbReference type="ARBA" id="ARBA00022679"/>
    </source>
</evidence>
<dbReference type="Gene3D" id="3.40.930.10">
    <property type="entry name" value="Mannitol-specific EII, Chain A"/>
    <property type="match status" value="1"/>
</dbReference>
<dbReference type="InterPro" id="IPR003353">
    <property type="entry name" value="PTS_IIB_fruc"/>
</dbReference>
<dbReference type="PROSITE" id="PS00372">
    <property type="entry name" value="PTS_EIIA_TYPE_2_HIS"/>
    <property type="match status" value="1"/>
</dbReference>
<keyword evidence="4" id="KW-0813">Transport</keyword>
<dbReference type="AlphaFoldDB" id="A0A380MXR8"/>
<dbReference type="InterPro" id="IPR013014">
    <property type="entry name" value="PTS_EIIC_2"/>
</dbReference>
<keyword evidence="5" id="KW-1003">Cell membrane</keyword>
<evidence type="ECO:0000256" key="7">
    <source>
        <dbReference type="ARBA" id="ARBA00022597"/>
    </source>
</evidence>
<reference evidence="18 19" key="1">
    <citation type="submission" date="2018-06" db="EMBL/GenBank/DDBJ databases">
        <authorList>
            <consortium name="Pathogen Informatics"/>
            <person name="Doyle S."/>
        </authorList>
    </citation>
    <scope>NUCLEOTIDE SEQUENCE [LARGE SCALE GENOMIC DNA]</scope>
    <source>
        <strain evidence="18 19">NCTC10717</strain>
    </source>
</reference>
<evidence type="ECO:0000259" key="16">
    <source>
        <dbReference type="PROSITE" id="PS51099"/>
    </source>
</evidence>
<evidence type="ECO:0000256" key="14">
    <source>
        <dbReference type="SAM" id="Phobius"/>
    </source>
</evidence>
<keyword evidence="10 14" id="KW-0812">Transmembrane</keyword>
<evidence type="ECO:0000259" key="17">
    <source>
        <dbReference type="PROSITE" id="PS51104"/>
    </source>
</evidence>
<keyword evidence="12 14" id="KW-1133">Transmembrane helix</keyword>
<comment type="catalytic activity">
    <reaction evidence="1">
        <text>D-fructose(out) + N(pros)-phospho-L-histidyl-[protein] = D-fructose 1-phosphate(in) + L-histidyl-[protein]</text>
        <dbReference type="Rhea" id="RHEA:49252"/>
        <dbReference type="Rhea" id="RHEA-COMP:9745"/>
        <dbReference type="Rhea" id="RHEA-COMP:9746"/>
        <dbReference type="ChEBI" id="CHEBI:29979"/>
        <dbReference type="ChEBI" id="CHEBI:37721"/>
        <dbReference type="ChEBI" id="CHEBI:58674"/>
        <dbReference type="ChEBI" id="CHEBI:64837"/>
        <dbReference type="EC" id="2.7.1.202"/>
    </reaction>
</comment>
<dbReference type="InterPro" id="IPR003352">
    <property type="entry name" value="PTS_EIIC"/>
</dbReference>
<evidence type="ECO:0000256" key="9">
    <source>
        <dbReference type="ARBA" id="ARBA00022683"/>
    </source>
</evidence>
<dbReference type="InterPro" id="IPR036095">
    <property type="entry name" value="PTS_EIIB-like_sf"/>
</dbReference>
<evidence type="ECO:0000313" key="18">
    <source>
        <dbReference type="EMBL" id="SUO96683.1"/>
    </source>
</evidence>
<feature type="transmembrane region" description="Helical" evidence="14">
    <location>
        <begin position="557"/>
        <end position="577"/>
    </location>
</feature>
<keyword evidence="7" id="KW-0762">Sugar transport</keyword>
<evidence type="ECO:0000256" key="12">
    <source>
        <dbReference type="ARBA" id="ARBA00022989"/>
    </source>
</evidence>
<keyword evidence="11" id="KW-0418">Kinase</keyword>
<dbReference type="GO" id="GO:0005886">
    <property type="term" value="C:plasma membrane"/>
    <property type="evidence" value="ECO:0007669"/>
    <property type="project" value="UniProtKB-SubCell"/>
</dbReference>
<evidence type="ECO:0000256" key="4">
    <source>
        <dbReference type="ARBA" id="ARBA00022448"/>
    </source>
</evidence>
<evidence type="ECO:0000256" key="5">
    <source>
        <dbReference type="ARBA" id="ARBA00022475"/>
    </source>
</evidence>
<evidence type="ECO:0000256" key="10">
    <source>
        <dbReference type="ARBA" id="ARBA00022692"/>
    </source>
</evidence>
<dbReference type="Proteomes" id="UP000254575">
    <property type="component" value="Unassembled WGS sequence"/>
</dbReference>
<dbReference type="RefSeq" id="WP_115218365.1">
    <property type="nucleotide sequence ID" value="NZ_UHIA01000004.1"/>
</dbReference>
<feature type="transmembrane region" description="Helical" evidence="14">
    <location>
        <begin position="494"/>
        <end position="519"/>
    </location>
</feature>
<evidence type="ECO:0000256" key="3">
    <source>
        <dbReference type="ARBA" id="ARBA00012799"/>
    </source>
</evidence>
<evidence type="ECO:0000256" key="2">
    <source>
        <dbReference type="ARBA" id="ARBA00004429"/>
    </source>
</evidence>
<keyword evidence="6" id="KW-0597">Phosphoprotein</keyword>
<feature type="domain" description="PTS EIIC type-2" evidence="17">
    <location>
        <begin position="282"/>
        <end position="624"/>
    </location>
</feature>
<evidence type="ECO:0000256" key="6">
    <source>
        <dbReference type="ARBA" id="ARBA00022553"/>
    </source>
</evidence>
<feature type="transmembrane region" description="Helical" evidence="14">
    <location>
        <begin position="415"/>
        <end position="433"/>
    </location>
</feature>
<sequence length="624" mass="65343">MQLSNELIRLGAKPADRQEAIRQVAAVLAENGKVAPQYVDGMFEREAQENTYLGNGVAIPHGTPQSREFIKETAIAILQVPEGVDWEDGEPAHLIVGIAASDNEHLAVLKRLSNVVGDEEVAQRLAVTTDVNEIRIALSSVAQAEESTANAAAAQTQGEAPFIIGITSCPTGVAHTYMAQEALEKAAKELGYPVKIETQGSVGADNVLSAEDIAKAAVVIIAADTNVEPDRFVGKRLYRSSTKAAISDGQGLIKTALAQAKTYGDANAAAESSVNSKEKTGVYKHLMTGVSYMLPFVVAGGLLIALGFAFASLQIGEKGIFIYEDAYKGTFAANLFWAGKAAFELFIPILGGYIAYSIAGRPGIAPGMVGALISNQIGAGFLGAIFAGFIAGYFVQFLAKTIKLPRELESLKPMIILPLLGTTVVALLMYYVIGKPVSGIMEALTEWLKTQQDAKGFAAFLLGGLLGGMMALDMGGPVNKAAYGVSTALIGSNIFFPMAAVMAAGMTPPLAIFCATLIFKNRFTSEEREAGKAAGVLGLSFITEGAIPFAAKDPLRVIPALVIGSAVAGALSVAFGCGLHAPHGGIFVLFIPNAVDKVFLYALAIIIGTAVSTFCLGAFKKRIV</sequence>
<accession>A0A380MXR8</accession>
<dbReference type="GO" id="GO:0022877">
    <property type="term" value="F:protein-N(PI)-phosphohistidine-fructose phosphotransferase system transporter activity"/>
    <property type="evidence" value="ECO:0007669"/>
    <property type="project" value="InterPro"/>
</dbReference>
<evidence type="ECO:0000256" key="1">
    <source>
        <dbReference type="ARBA" id="ARBA00001401"/>
    </source>
</evidence>
<evidence type="ECO:0000259" key="15">
    <source>
        <dbReference type="PROSITE" id="PS51094"/>
    </source>
</evidence>
<dbReference type="InterPro" id="IPR003501">
    <property type="entry name" value="PTS_EIIB_2/3"/>
</dbReference>
<dbReference type="InterPro" id="IPR013011">
    <property type="entry name" value="PTS_EIIB_2"/>
</dbReference>
<dbReference type="PROSITE" id="PS51099">
    <property type="entry name" value="PTS_EIIB_TYPE_2"/>
    <property type="match status" value="1"/>
</dbReference>
<dbReference type="Pfam" id="PF00359">
    <property type="entry name" value="PTS_EIIA_2"/>
    <property type="match status" value="1"/>
</dbReference>
<feature type="transmembrane region" description="Helical" evidence="14">
    <location>
        <begin position="598"/>
        <end position="619"/>
    </location>
</feature>
<feature type="transmembrane region" description="Helical" evidence="14">
    <location>
        <begin position="454"/>
        <end position="474"/>
    </location>
</feature>
<feature type="transmembrane region" description="Helical" evidence="14">
    <location>
        <begin position="377"/>
        <end position="395"/>
    </location>
</feature>
<gene>
    <name evidence="18" type="primary">fruA</name>
    <name evidence="18" type="ORF">NCTC10717_01112</name>
</gene>
<dbReference type="Pfam" id="PF02302">
    <property type="entry name" value="PTS_IIB"/>
    <property type="match status" value="1"/>
</dbReference>
<dbReference type="InterPro" id="IPR016152">
    <property type="entry name" value="PTrfase/Anion_transptr"/>
</dbReference>
<dbReference type="Gene3D" id="3.40.50.2300">
    <property type="match status" value="1"/>
</dbReference>
<dbReference type="NCBIfam" id="TIGR01427">
    <property type="entry name" value="PTS_IIC_fructo"/>
    <property type="match status" value="1"/>
</dbReference>
<dbReference type="OrthoDB" id="9782569at2"/>
<evidence type="ECO:0000256" key="11">
    <source>
        <dbReference type="ARBA" id="ARBA00022777"/>
    </source>
</evidence>
<dbReference type="PROSITE" id="PS51104">
    <property type="entry name" value="PTS_EIIC_TYPE_2"/>
    <property type="match status" value="1"/>
</dbReference>
<name>A0A380MXR8_9GAMM</name>
<dbReference type="GO" id="GO:0009401">
    <property type="term" value="P:phosphoenolpyruvate-dependent sugar phosphotransferase system"/>
    <property type="evidence" value="ECO:0007669"/>
    <property type="project" value="UniProtKB-KW"/>
</dbReference>
<dbReference type="EC" id="2.7.1.202" evidence="3"/>
<evidence type="ECO:0000313" key="19">
    <source>
        <dbReference type="Proteomes" id="UP000254575"/>
    </source>
</evidence>
<keyword evidence="13 14" id="KW-0472">Membrane</keyword>
<keyword evidence="8" id="KW-0808">Transferase</keyword>
<keyword evidence="9" id="KW-0598">Phosphotransferase system</keyword>
<dbReference type="FunFam" id="3.40.50.2300:FF:000014">
    <property type="entry name" value="PTS system fructose-like transporter subunit IIB"/>
    <property type="match status" value="1"/>
</dbReference>
<feature type="transmembrane region" description="Helical" evidence="14">
    <location>
        <begin position="335"/>
        <end position="356"/>
    </location>
</feature>